<dbReference type="Proteomes" id="UP000000591">
    <property type="component" value="Chromosome VI"/>
</dbReference>
<feature type="region of interest" description="Disordered" evidence="2">
    <location>
        <begin position="179"/>
        <end position="209"/>
    </location>
</feature>
<dbReference type="KEGG" id="ago:AGOS_AFR364C"/>
<dbReference type="HOGENOM" id="CLU_012632_1_0_1"/>
<proteinExistence type="predicted"/>
<evidence type="ECO:0000256" key="2">
    <source>
        <dbReference type="SAM" id="MobiDB-lite"/>
    </source>
</evidence>
<keyword evidence="1" id="KW-0175">Coiled coil</keyword>
<dbReference type="InParanoid" id="Q753F0"/>
<feature type="region of interest" description="Disordered" evidence="2">
    <location>
        <begin position="763"/>
        <end position="797"/>
    </location>
</feature>
<protein>
    <submittedName>
        <fullName evidence="4">AFR364Cp</fullName>
    </submittedName>
</protein>
<sequence length="797" mass="89543">MRAFPGLYDEQLATRGEDWLVHHTPSGSRSLMAMVVSTVFLLCAILWLIYRLVRFLNIPISTIVNCLNPAISHVPQVLIERLGTDTIVFRWENQLAAGAQPCPLSHYAVFLNGRKVGDFPNNSRALYTYCAFRNLLPGCPYRLDILMVRRDGFVDDGKTLHLRTLPPDAGGVRDSVEAGGLPAAGNGAKPVRSAKRLGNRTRTHSMPVPEKHNDEMALASYSFFHSLQDLEEFSIDELKEVLLRTHQELQDFLKHVSATMNGFKMTKTQLLGELDTLKSQWNHNTDVRKTLKTKLKTLENTKAVYELKRDRLLKTIEVSSNKLNKMHMDMDMWSSEQNNALHMDTLRQNYNLEKEHINTQIAATTSRLQSMQHELNQLEEQNKRLNRLKKTLDTTKDSVHNTASPVSWRSMSHSVSEQMISHFEAFCDESNGSLSELPQQLPIVQLLRDELEKDIALYEECNENKLQAYKHLEYLETMWEQVSMTNQQYRTAITRQQYPIVNSQPLDNSNLINSPSIIHVDLAPQLMLHDPSTYSESDCSSPLLTQQIPNTYRLPSTLYPGWAQQQHPVQRATPQPYTPDDEVPMEYDHASHLLSGLQSIISEADDSNKNTSKSKLFTTDQLDNYWVQASHPSKKGDSPHVGNGAVRISNAKQMAPPEVTITRSASPDILSVAPQYPSKSRVPLSGTSRSLLATLNQYLPATEPNNGLPLLSVQRNDDENIYFNHGIPYGSLSSSPLTIPTGAVSSPDSAFYSPNFNIWHNLDPSDSDTLRKGPSEATDGNPGPAHGKSYPLTPSEG</sequence>
<feature type="coiled-coil region" evidence="1">
    <location>
        <begin position="361"/>
        <end position="398"/>
    </location>
</feature>
<feature type="compositionally biased region" description="Basic residues" evidence="2">
    <location>
        <begin position="192"/>
        <end position="203"/>
    </location>
</feature>
<evidence type="ECO:0000256" key="3">
    <source>
        <dbReference type="SAM" id="Phobius"/>
    </source>
</evidence>
<dbReference type="EMBL" id="AE016819">
    <property type="protein sequence ID" value="AAS53735.1"/>
    <property type="molecule type" value="Genomic_DNA"/>
</dbReference>
<dbReference type="RefSeq" id="NP_985911.1">
    <property type="nucleotide sequence ID" value="NM_211266.1"/>
</dbReference>
<reference evidence="4 5" key="1">
    <citation type="journal article" date="2004" name="Science">
        <title>The Ashbya gossypii genome as a tool for mapping the ancient Saccharomyces cerevisiae genome.</title>
        <authorList>
            <person name="Dietrich F.S."/>
            <person name="Voegeli S."/>
            <person name="Brachat S."/>
            <person name="Lerch A."/>
            <person name="Gates K."/>
            <person name="Steiner S."/>
            <person name="Mohr C."/>
            <person name="Pohlmann R."/>
            <person name="Luedi P."/>
            <person name="Choi S."/>
            <person name="Wing R.A."/>
            <person name="Flavier A."/>
            <person name="Gaffney T.D."/>
            <person name="Philippsen P."/>
        </authorList>
    </citation>
    <scope>NUCLEOTIDE SEQUENCE [LARGE SCALE GENOMIC DNA]</scope>
    <source>
        <strain evidence="5">ATCC 10895 / CBS 109.51 / FGSC 9923 / NRRL Y-1056</strain>
    </source>
</reference>
<feature type="transmembrane region" description="Helical" evidence="3">
    <location>
        <begin position="31"/>
        <end position="50"/>
    </location>
</feature>
<name>Q753F0_EREGS</name>
<dbReference type="eggNOG" id="ENOG502R2RI">
    <property type="taxonomic scope" value="Eukaryota"/>
</dbReference>
<accession>Q753F0</accession>
<evidence type="ECO:0000313" key="5">
    <source>
        <dbReference type="Proteomes" id="UP000000591"/>
    </source>
</evidence>
<keyword evidence="5" id="KW-1185">Reference proteome</keyword>
<feature type="coiled-coil region" evidence="1">
    <location>
        <begin position="288"/>
        <end position="315"/>
    </location>
</feature>
<evidence type="ECO:0000256" key="1">
    <source>
        <dbReference type="SAM" id="Coils"/>
    </source>
</evidence>
<keyword evidence="3" id="KW-0472">Membrane</keyword>
<gene>
    <name evidence="4" type="ORF">AGOS_AFR364C</name>
</gene>
<dbReference type="AlphaFoldDB" id="Q753F0"/>
<evidence type="ECO:0000313" key="4">
    <source>
        <dbReference type="EMBL" id="AAS53735.1"/>
    </source>
</evidence>
<keyword evidence="3" id="KW-0812">Transmembrane</keyword>
<dbReference type="OrthoDB" id="5572782at2759"/>
<dbReference type="GeneID" id="4622181"/>
<dbReference type="OMA" id="NYSKGFT"/>
<keyword evidence="3" id="KW-1133">Transmembrane helix</keyword>
<dbReference type="FunCoup" id="Q753F0">
    <property type="interactions" value="35"/>
</dbReference>
<reference evidence="5" key="2">
    <citation type="journal article" date="2013" name="G3 (Bethesda)">
        <title>Genomes of Ashbya fungi isolated from insects reveal four mating-type loci, numerous translocations, lack of transposons, and distinct gene duplications.</title>
        <authorList>
            <person name="Dietrich F.S."/>
            <person name="Voegeli S."/>
            <person name="Kuo S."/>
            <person name="Philippsen P."/>
        </authorList>
    </citation>
    <scope>GENOME REANNOTATION</scope>
    <source>
        <strain evidence="5">ATCC 10895 / CBS 109.51 / FGSC 9923 / NRRL Y-1056</strain>
    </source>
</reference>
<organism evidence="4 5">
    <name type="scientific">Eremothecium gossypii (strain ATCC 10895 / CBS 109.51 / FGSC 9923 / NRRL Y-1056)</name>
    <name type="common">Yeast</name>
    <name type="synonym">Ashbya gossypii</name>
    <dbReference type="NCBI Taxonomy" id="284811"/>
    <lineage>
        <taxon>Eukaryota</taxon>
        <taxon>Fungi</taxon>
        <taxon>Dikarya</taxon>
        <taxon>Ascomycota</taxon>
        <taxon>Saccharomycotina</taxon>
        <taxon>Saccharomycetes</taxon>
        <taxon>Saccharomycetales</taxon>
        <taxon>Saccharomycetaceae</taxon>
        <taxon>Eremothecium</taxon>
    </lineage>
</organism>